<dbReference type="EMBL" id="JACHBW010000007">
    <property type="protein sequence ID" value="MBB6102985.1"/>
    <property type="molecule type" value="Genomic_DNA"/>
</dbReference>
<dbReference type="PANTHER" id="PTHR22916">
    <property type="entry name" value="GLYCOSYLTRANSFERASE"/>
    <property type="match status" value="1"/>
</dbReference>
<dbReference type="InterPro" id="IPR029044">
    <property type="entry name" value="Nucleotide-diphossugar_trans"/>
</dbReference>
<keyword evidence="2" id="KW-0808">Transferase</keyword>
<evidence type="ECO:0000313" key="3">
    <source>
        <dbReference type="Proteomes" id="UP000571554"/>
    </source>
</evidence>
<feature type="domain" description="Glycosyltransferase 2-like" evidence="1">
    <location>
        <begin position="49"/>
        <end position="155"/>
    </location>
</feature>
<evidence type="ECO:0000313" key="2">
    <source>
        <dbReference type="EMBL" id="MBB6102985.1"/>
    </source>
</evidence>
<dbReference type="SUPFAM" id="SSF53448">
    <property type="entry name" value="Nucleotide-diphospho-sugar transferases"/>
    <property type="match status" value="1"/>
</dbReference>
<accession>A0A7W9TZA8</accession>
<dbReference type="Gene3D" id="3.90.550.10">
    <property type="entry name" value="Spore Coat Polysaccharide Biosynthesis Protein SpsA, Chain A"/>
    <property type="match status" value="1"/>
</dbReference>
<dbReference type="Proteomes" id="UP000571554">
    <property type="component" value="Unassembled WGS sequence"/>
</dbReference>
<organism evidence="2 3">
    <name type="scientific">Paraburkholderia bannensis</name>
    <dbReference type="NCBI Taxonomy" id="765414"/>
    <lineage>
        <taxon>Bacteria</taxon>
        <taxon>Pseudomonadati</taxon>
        <taxon>Pseudomonadota</taxon>
        <taxon>Betaproteobacteria</taxon>
        <taxon>Burkholderiales</taxon>
        <taxon>Burkholderiaceae</taxon>
        <taxon>Paraburkholderia</taxon>
    </lineage>
</organism>
<dbReference type="CDD" id="cd00761">
    <property type="entry name" value="Glyco_tranf_GTA_type"/>
    <property type="match status" value="1"/>
</dbReference>
<evidence type="ECO:0000259" key="1">
    <source>
        <dbReference type="Pfam" id="PF00535"/>
    </source>
</evidence>
<proteinExistence type="predicted"/>
<dbReference type="InterPro" id="IPR001173">
    <property type="entry name" value="Glyco_trans_2-like"/>
</dbReference>
<dbReference type="PANTHER" id="PTHR22916:SF3">
    <property type="entry name" value="UDP-GLCNAC:BETAGAL BETA-1,3-N-ACETYLGLUCOSAMINYLTRANSFERASE-LIKE PROTEIN 1"/>
    <property type="match status" value="1"/>
</dbReference>
<name>A0A7W9TZA8_9BURK</name>
<dbReference type="GO" id="GO:0016758">
    <property type="term" value="F:hexosyltransferase activity"/>
    <property type="evidence" value="ECO:0007669"/>
    <property type="project" value="UniProtKB-ARBA"/>
</dbReference>
<gene>
    <name evidence="2" type="ORF">F4827_002838</name>
</gene>
<dbReference type="Pfam" id="PF00535">
    <property type="entry name" value="Glycos_transf_2"/>
    <property type="match status" value="1"/>
</dbReference>
<comment type="caution">
    <text evidence="2">The sequence shown here is derived from an EMBL/GenBank/DDBJ whole genome shotgun (WGS) entry which is preliminary data.</text>
</comment>
<keyword evidence="3" id="KW-1185">Reference proteome</keyword>
<reference evidence="2 3" key="1">
    <citation type="submission" date="2020-08" db="EMBL/GenBank/DDBJ databases">
        <title>Above-ground endophytic microbial communities from plants in different locations in the United States.</title>
        <authorList>
            <person name="Frank C."/>
        </authorList>
    </citation>
    <scope>NUCLEOTIDE SEQUENCE [LARGE SCALE GENOMIC DNA]</scope>
    <source>
        <strain evidence="2 3">WP4_2_2</strain>
    </source>
</reference>
<protein>
    <submittedName>
        <fullName evidence="2">Glycosyltransferase involved in cell wall biosynthesis</fullName>
    </submittedName>
</protein>
<dbReference type="AlphaFoldDB" id="A0A7W9TZA8"/>
<sequence length="363" mass="40343">MNQDNEHAGQRVDVRIDPRIDPRIEPRIEPAAHKAPAAHDAARPLVSMLLISYNQANVIGDAIAGALAQTYSPLEILISDDCSPDGTWAAIEAATRDYRGPHRLVLNRNERNAGITAHLSQLAAMSHGELLVVTAGDDISVPERCERLVECWNALDRRVDLIASDLMELGSASPDAGRMAPTDLGQYRSFADWARERPWVVGASHAWSRRLFERFGPMLPGAMAEDQIMTFRAVMTGGAHSLREPLVHYRRGGLSGKKRYRSVEQYIARVKLTTAFGLAESEQFQRDAQIAGVGEEMRALLVPKLAREHYARDVFASKGLGAKLGLLFGTQGVKLGFRLRMFLYAACPWVYRPFFAARAWLKR</sequence>